<proteinExistence type="predicted"/>
<dbReference type="Proteomes" id="UP000029278">
    <property type="component" value="Unassembled WGS sequence"/>
</dbReference>
<dbReference type="EMBL" id="JMQA01000029">
    <property type="protein sequence ID" value="KFN08249.1"/>
    <property type="molecule type" value="Genomic_DNA"/>
</dbReference>
<name>A0A090ZAE2_PAEMA</name>
<dbReference type="PATRIC" id="fig|44252.3.peg.3186"/>
<protein>
    <submittedName>
        <fullName evidence="1">Uncharacterized protein</fullName>
    </submittedName>
</protein>
<evidence type="ECO:0000313" key="2">
    <source>
        <dbReference type="Proteomes" id="UP000029278"/>
    </source>
</evidence>
<comment type="caution">
    <text evidence="1">The sequence shown here is derived from an EMBL/GenBank/DDBJ whole genome shotgun (WGS) entry which is preliminary data.</text>
</comment>
<sequence length="59" mass="6890">MFILDTRTIASRRQKIMFNSQKHANCNRLEMYFAGNKSAMKAFFKGYGLEGLKEKNIQI</sequence>
<dbReference type="STRING" id="44252.DJ90_1565"/>
<dbReference type="HOGENOM" id="CLU_2956212_0_0_9"/>
<dbReference type="AlphaFoldDB" id="A0A090ZAE2"/>
<accession>A0A090ZAE2</accession>
<evidence type="ECO:0000313" key="1">
    <source>
        <dbReference type="EMBL" id="KFN08249.1"/>
    </source>
</evidence>
<reference evidence="1 2" key="1">
    <citation type="submission" date="2014-04" db="EMBL/GenBank/DDBJ databases">
        <authorList>
            <person name="Bishop-Lilly K.A."/>
            <person name="Broomall S.M."/>
            <person name="Chain P.S."/>
            <person name="Chertkov O."/>
            <person name="Coyne S.R."/>
            <person name="Daligault H.E."/>
            <person name="Davenport K.W."/>
            <person name="Erkkila T."/>
            <person name="Frey K.G."/>
            <person name="Gibbons H.S."/>
            <person name="Gu W."/>
            <person name="Jaissle J."/>
            <person name="Johnson S.L."/>
            <person name="Koroleva G.I."/>
            <person name="Ladner J.T."/>
            <person name="Lo C.-C."/>
            <person name="Minogue T.D."/>
            <person name="Munk C."/>
            <person name="Palacios G.F."/>
            <person name="Redden C.L."/>
            <person name="Rosenzweig C.N."/>
            <person name="Scholz M.B."/>
            <person name="Teshima H."/>
            <person name="Xu Y."/>
        </authorList>
    </citation>
    <scope>NUCLEOTIDE SEQUENCE [LARGE SCALE GENOMIC DNA]</scope>
    <source>
        <strain evidence="1 2">8244</strain>
    </source>
</reference>
<gene>
    <name evidence="1" type="ORF">DJ90_1565</name>
</gene>
<keyword evidence="2" id="KW-1185">Reference proteome</keyword>
<organism evidence="1 2">
    <name type="scientific">Paenibacillus macerans</name>
    <name type="common">Bacillus macerans</name>
    <dbReference type="NCBI Taxonomy" id="44252"/>
    <lineage>
        <taxon>Bacteria</taxon>
        <taxon>Bacillati</taxon>
        <taxon>Bacillota</taxon>
        <taxon>Bacilli</taxon>
        <taxon>Bacillales</taxon>
        <taxon>Paenibacillaceae</taxon>
        <taxon>Paenibacillus</taxon>
    </lineage>
</organism>